<feature type="region of interest" description="Disordered" evidence="2">
    <location>
        <begin position="296"/>
        <end position="342"/>
    </location>
</feature>
<comment type="caution">
    <text evidence="4">The sequence shown here is derived from an EMBL/GenBank/DDBJ whole genome shotgun (WGS) entry which is preliminary data.</text>
</comment>
<keyword evidence="1" id="KW-0819">tRNA processing</keyword>
<dbReference type="Gene3D" id="3.40.250.10">
    <property type="entry name" value="Rhodanese-like domain"/>
    <property type="match status" value="1"/>
</dbReference>
<reference evidence="4" key="1">
    <citation type="journal article" date="2014" name="Int. J. Syst. Evol. Microbiol.">
        <title>Complete genome sequence of Corynebacterium casei LMG S-19264T (=DSM 44701T), isolated from a smear-ripened cheese.</title>
        <authorList>
            <consortium name="US DOE Joint Genome Institute (JGI-PGF)"/>
            <person name="Walter F."/>
            <person name="Albersmeier A."/>
            <person name="Kalinowski J."/>
            <person name="Ruckert C."/>
        </authorList>
    </citation>
    <scope>NUCLEOTIDE SEQUENCE</scope>
    <source>
        <strain evidence="4">KCTC 12711</strain>
    </source>
</reference>
<sequence>MSHINTSNTSRPATNSHPITVCALYKFVQLDDYQNLQPNYLAKLNQLSIRGTLLLATEGINGTIAGSDAAITEFIEWMQLDSRMADLDYKLSYHQTPPFHRTKVKLKREIVTMGVDGIDPNRVVGTYVDAQEWNALLDDPEVVLIDTRNEYEYEIGTFENAINPHTDTFREFPSYVAENLDPQKHKKVAMFCTGGIRCEKASAFMKEQGFEEVFHLKGGVLKYLETVEQERSKWHGECFVFDDRVAVNHDLEKGQYDQCHACRFPITEQDKLSEHYRPGVSCPRCHDALTEEQKARFSEREKQVQLSKDRGESHIGSDSQKAAERNRQLKQQEKQAQRSVSA</sequence>
<keyword evidence="5" id="KW-1185">Reference proteome</keyword>
<dbReference type="SUPFAM" id="SSF52821">
    <property type="entry name" value="Rhodanese/Cell cycle control phosphatase"/>
    <property type="match status" value="1"/>
</dbReference>
<dbReference type="GO" id="GO:0016705">
    <property type="term" value="F:oxidoreductase activity, acting on paired donors, with incorporation or reduction of molecular oxygen"/>
    <property type="evidence" value="ECO:0007669"/>
    <property type="project" value="UniProtKB-UniRule"/>
</dbReference>
<dbReference type="Proteomes" id="UP000614811">
    <property type="component" value="Unassembled WGS sequence"/>
</dbReference>
<dbReference type="HAMAP" id="MF_00469">
    <property type="entry name" value="TrhO"/>
    <property type="match status" value="1"/>
</dbReference>
<feature type="compositionally biased region" description="Basic and acidic residues" evidence="2">
    <location>
        <begin position="296"/>
        <end position="336"/>
    </location>
</feature>
<dbReference type="CDD" id="cd01518">
    <property type="entry name" value="RHOD_YceA"/>
    <property type="match status" value="1"/>
</dbReference>
<accession>A0A918VRP4</accession>
<dbReference type="InterPro" id="IPR040503">
    <property type="entry name" value="TRHO_N"/>
</dbReference>
<dbReference type="Pfam" id="PF00581">
    <property type="entry name" value="Rhodanese"/>
    <property type="match status" value="1"/>
</dbReference>
<dbReference type="NCBIfam" id="NF001136">
    <property type="entry name" value="PRK00142.1-4"/>
    <property type="match status" value="1"/>
</dbReference>
<dbReference type="RefSeq" id="WP_189402338.1">
    <property type="nucleotide sequence ID" value="NZ_BMXA01000006.1"/>
</dbReference>
<name>A0A918VRP4_9GAMM</name>
<gene>
    <name evidence="1" type="primary">trhO</name>
    <name evidence="4" type="ORF">GCM10008090_28080</name>
</gene>
<dbReference type="EC" id="1.14.-.-" evidence="1"/>
<reference evidence="4" key="2">
    <citation type="submission" date="2020-09" db="EMBL/GenBank/DDBJ databases">
        <authorList>
            <person name="Sun Q."/>
            <person name="Kim S."/>
        </authorList>
    </citation>
    <scope>NUCLEOTIDE SEQUENCE</scope>
    <source>
        <strain evidence="4">KCTC 12711</strain>
    </source>
</reference>
<dbReference type="Pfam" id="PF17773">
    <property type="entry name" value="UPF0176_N"/>
    <property type="match status" value="1"/>
</dbReference>
<dbReference type="InterPro" id="IPR001763">
    <property type="entry name" value="Rhodanese-like_dom"/>
</dbReference>
<keyword evidence="1" id="KW-0560">Oxidoreductase</keyword>
<dbReference type="PANTHER" id="PTHR43268:SF3">
    <property type="entry name" value="RHODANESE-LIKE DOMAIN-CONTAINING PROTEIN 7-RELATED"/>
    <property type="match status" value="1"/>
</dbReference>
<protein>
    <recommendedName>
        <fullName evidence="1">tRNA uridine(34) hydroxylase</fullName>
        <ecNumber evidence="1">1.14.-.-</ecNumber>
    </recommendedName>
    <alternativeName>
        <fullName evidence="1">tRNA hydroxylation protein O</fullName>
    </alternativeName>
</protein>
<dbReference type="InterPro" id="IPR020936">
    <property type="entry name" value="TrhO"/>
</dbReference>
<evidence type="ECO:0000313" key="5">
    <source>
        <dbReference type="Proteomes" id="UP000614811"/>
    </source>
</evidence>
<evidence type="ECO:0000256" key="1">
    <source>
        <dbReference type="HAMAP-Rule" id="MF_00469"/>
    </source>
</evidence>
<proteinExistence type="inferred from homology"/>
<dbReference type="PROSITE" id="PS50206">
    <property type="entry name" value="RHODANESE_3"/>
    <property type="match status" value="1"/>
</dbReference>
<comment type="similarity">
    <text evidence="1">Belongs to the TrhO family.</text>
</comment>
<evidence type="ECO:0000313" key="4">
    <source>
        <dbReference type="EMBL" id="GHA16824.1"/>
    </source>
</evidence>
<organism evidence="4 5">
    <name type="scientific">Arenicella chitinivorans</name>
    <dbReference type="NCBI Taxonomy" id="1329800"/>
    <lineage>
        <taxon>Bacteria</taxon>
        <taxon>Pseudomonadati</taxon>
        <taxon>Pseudomonadota</taxon>
        <taxon>Gammaproteobacteria</taxon>
        <taxon>Arenicellales</taxon>
        <taxon>Arenicellaceae</taxon>
        <taxon>Arenicella</taxon>
    </lineage>
</organism>
<dbReference type="PANTHER" id="PTHR43268">
    <property type="entry name" value="THIOSULFATE SULFURTRANSFERASE/RHODANESE-LIKE DOMAIN-CONTAINING PROTEIN 2"/>
    <property type="match status" value="1"/>
</dbReference>
<dbReference type="AlphaFoldDB" id="A0A918VRP4"/>
<feature type="domain" description="Rhodanese" evidence="3">
    <location>
        <begin position="138"/>
        <end position="228"/>
    </location>
</feature>
<dbReference type="Gene3D" id="3.30.70.100">
    <property type="match status" value="1"/>
</dbReference>
<dbReference type="SMART" id="SM00450">
    <property type="entry name" value="RHOD"/>
    <property type="match status" value="1"/>
</dbReference>
<comment type="catalytic activity">
    <reaction evidence="1">
        <text>uridine(34) in tRNA + AH2 + O2 = 5-hydroxyuridine(34) in tRNA + A + H2O</text>
        <dbReference type="Rhea" id="RHEA:64224"/>
        <dbReference type="Rhea" id="RHEA-COMP:11727"/>
        <dbReference type="Rhea" id="RHEA-COMP:13381"/>
        <dbReference type="ChEBI" id="CHEBI:13193"/>
        <dbReference type="ChEBI" id="CHEBI:15377"/>
        <dbReference type="ChEBI" id="CHEBI:15379"/>
        <dbReference type="ChEBI" id="CHEBI:17499"/>
        <dbReference type="ChEBI" id="CHEBI:65315"/>
        <dbReference type="ChEBI" id="CHEBI:136877"/>
    </reaction>
</comment>
<evidence type="ECO:0000256" key="2">
    <source>
        <dbReference type="SAM" id="MobiDB-lite"/>
    </source>
</evidence>
<comment type="function">
    <text evidence="1">Catalyzes oxygen-dependent 5-hydroxyuridine (ho5U) modification at position 34 in tRNAs.</text>
</comment>
<dbReference type="InterPro" id="IPR036873">
    <property type="entry name" value="Rhodanese-like_dom_sf"/>
</dbReference>
<dbReference type="EMBL" id="BMXA01000006">
    <property type="protein sequence ID" value="GHA16824.1"/>
    <property type="molecule type" value="Genomic_DNA"/>
</dbReference>
<evidence type="ECO:0000259" key="3">
    <source>
        <dbReference type="PROSITE" id="PS50206"/>
    </source>
</evidence>
<dbReference type="GO" id="GO:0006400">
    <property type="term" value="P:tRNA modification"/>
    <property type="evidence" value="ECO:0007669"/>
    <property type="project" value="UniProtKB-UniRule"/>
</dbReference>